<evidence type="ECO:0000256" key="3">
    <source>
        <dbReference type="ARBA" id="ARBA00022777"/>
    </source>
</evidence>
<proteinExistence type="predicted"/>
<accession>A0AAD5SVP9</accession>
<comment type="caution">
    <text evidence="8">The sequence shown here is derived from an EMBL/GenBank/DDBJ whole genome shotgun (WGS) entry which is preliminary data.</text>
</comment>
<dbReference type="SMART" id="SM00220">
    <property type="entry name" value="S_TKc"/>
    <property type="match status" value="1"/>
</dbReference>
<feature type="compositionally biased region" description="Low complexity" evidence="6">
    <location>
        <begin position="432"/>
        <end position="454"/>
    </location>
</feature>
<evidence type="ECO:0000256" key="2">
    <source>
        <dbReference type="ARBA" id="ARBA00022741"/>
    </source>
</evidence>
<dbReference type="GO" id="GO:0004694">
    <property type="term" value="F:eukaryotic translation initiation factor 2alpha kinase activity"/>
    <property type="evidence" value="ECO:0007669"/>
    <property type="project" value="TreeGrafter"/>
</dbReference>
<feature type="non-terminal residue" evidence="8">
    <location>
        <position position="1"/>
    </location>
</feature>
<dbReference type="GO" id="GO:0005524">
    <property type="term" value="F:ATP binding"/>
    <property type="evidence" value="ECO:0007669"/>
    <property type="project" value="UniProtKB-UniRule"/>
</dbReference>
<evidence type="ECO:0000313" key="8">
    <source>
        <dbReference type="EMBL" id="KAJ3105170.1"/>
    </source>
</evidence>
<dbReference type="Proteomes" id="UP001211907">
    <property type="component" value="Unassembled WGS sequence"/>
</dbReference>
<dbReference type="Gene3D" id="3.30.200.20">
    <property type="entry name" value="Phosphorylase Kinase, domain 1"/>
    <property type="match status" value="1"/>
</dbReference>
<sequence>MAPTHRLSKHAATLTFPSVVQLAYESVSEAIVVVDVPSSTERLSPDDSDRVIHVNSAAKSLFGIDFSPSVNLVGLSIKCLLFEATKSVSAEFNKNSLAVSSRYPPVDVESIVSAIGQQNTQLKRKFRVKPVLAGAKSFEVDAIISQLLLDDSFAASGSKVQRMLLVFSLRRTPDSSLLKTELLKAETRQLQPPLFPPPPPSRYREEFDELSCLGKGGFGIVYKARNKLDGIDYAIKKVKLSCTSNQFSVLASSADKNSAIRSDSVNSFPTFNVNNVSAADARLLNEIKLFARLSQHPNVISYHTAWIESEPLPQQNPIISQSVKRNLPAFGSRAKGLRVSTSEFGSASTAPRSIKSQLSASIKSASMEQGPSAPTLQSKFPHLENTIFRQTSQLSINTSFSEASKYRSFTGTPVSEYDDLIQFSKPDERESGSSISTRDTSMSSSGASSTQSTTTEDESESSDGEDLKRFVWRGGQARSAAIHFRTRMASGTSTLTPNKTSASLPVGFGNSTVSETSSFFGSDTKTPTGTLKRRQQRRASLVENDEDSDIESFSLSKIPETKNFLASELSVTSAGGITDESSH</sequence>
<dbReference type="GO" id="GO:0005634">
    <property type="term" value="C:nucleus"/>
    <property type="evidence" value="ECO:0007669"/>
    <property type="project" value="TreeGrafter"/>
</dbReference>
<protein>
    <recommendedName>
        <fullName evidence="7">Protein kinase domain-containing protein</fullName>
    </recommendedName>
</protein>
<evidence type="ECO:0000256" key="6">
    <source>
        <dbReference type="SAM" id="MobiDB-lite"/>
    </source>
</evidence>
<evidence type="ECO:0000259" key="7">
    <source>
        <dbReference type="PROSITE" id="PS50011"/>
    </source>
</evidence>
<dbReference type="InterPro" id="IPR017441">
    <property type="entry name" value="Protein_kinase_ATP_BS"/>
</dbReference>
<dbReference type="PROSITE" id="PS50011">
    <property type="entry name" value="PROTEIN_KINASE_DOM"/>
    <property type="match status" value="1"/>
</dbReference>
<evidence type="ECO:0000256" key="5">
    <source>
        <dbReference type="PROSITE-ProRule" id="PRU10141"/>
    </source>
</evidence>
<dbReference type="PANTHER" id="PTHR11042">
    <property type="entry name" value="EUKARYOTIC TRANSLATION INITIATION FACTOR 2-ALPHA KINASE EIF2-ALPHA KINASE -RELATED"/>
    <property type="match status" value="1"/>
</dbReference>
<dbReference type="InterPro" id="IPR011009">
    <property type="entry name" value="Kinase-like_dom_sf"/>
</dbReference>
<dbReference type="PANTHER" id="PTHR11042:SF187">
    <property type="entry name" value="EUKARYOTIC TRANSLATION INITIATION FACTOR 2-ALPHA KINASE 2"/>
    <property type="match status" value="1"/>
</dbReference>
<feature type="region of interest" description="Disordered" evidence="6">
    <location>
        <begin position="423"/>
        <end position="466"/>
    </location>
</feature>
<dbReference type="InterPro" id="IPR050339">
    <property type="entry name" value="CC_SR_Kinase"/>
</dbReference>
<dbReference type="PROSITE" id="PS00107">
    <property type="entry name" value="PROTEIN_KINASE_ATP"/>
    <property type="match status" value="1"/>
</dbReference>
<feature type="compositionally biased region" description="Acidic residues" evidence="6">
    <location>
        <begin position="455"/>
        <end position="464"/>
    </location>
</feature>
<keyword evidence="4 5" id="KW-0067">ATP-binding</keyword>
<feature type="binding site" evidence="5">
    <location>
        <position position="237"/>
    </location>
    <ligand>
        <name>ATP</name>
        <dbReference type="ChEBI" id="CHEBI:30616"/>
    </ligand>
</feature>
<keyword evidence="1" id="KW-0808">Transferase</keyword>
<dbReference type="GO" id="GO:0005737">
    <property type="term" value="C:cytoplasm"/>
    <property type="evidence" value="ECO:0007669"/>
    <property type="project" value="TreeGrafter"/>
</dbReference>
<evidence type="ECO:0000256" key="1">
    <source>
        <dbReference type="ARBA" id="ARBA00022679"/>
    </source>
</evidence>
<dbReference type="SUPFAM" id="SSF56112">
    <property type="entry name" value="Protein kinase-like (PK-like)"/>
    <property type="match status" value="1"/>
</dbReference>
<evidence type="ECO:0000256" key="4">
    <source>
        <dbReference type="ARBA" id="ARBA00022840"/>
    </source>
</evidence>
<feature type="region of interest" description="Disordered" evidence="6">
    <location>
        <begin position="513"/>
        <end position="551"/>
    </location>
</feature>
<name>A0AAD5SVP9_9FUNG</name>
<keyword evidence="2 5" id="KW-0547">Nucleotide-binding</keyword>
<dbReference type="EMBL" id="JADGJH010002017">
    <property type="protein sequence ID" value="KAJ3105170.1"/>
    <property type="molecule type" value="Genomic_DNA"/>
</dbReference>
<dbReference type="AlphaFoldDB" id="A0AAD5SVP9"/>
<organism evidence="8 9">
    <name type="scientific">Physocladia obscura</name>
    <dbReference type="NCBI Taxonomy" id="109957"/>
    <lineage>
        <taxon>Eukaryota</taxon>
        <taxon>Fungi</taxon>
        <taxon>Fungi incertae sedis</taxon>
        <taxon>Chytridiomycota</taxon>
        <taxon>Chytridiomycota incertae sedis</taxon>
        <taxon>Chytridiomycetes</taxon>
        <taxon>Chytridiales</taxon>
        <taxon>Chytriomycetaceae</taxon>
        <taxon>Physocladia</taxon>
    </lineage>
</organism>
<keyword evidence="9" id="KW-1185">Reference proteome</keyword>
<feature type="region of interest" description="Disordered" evidence="6">
    <location>
        <begin position="359"/>
        <end position="378"/>
    </location>
</feature>
<dbReference type="InterPro" id="IPR000719">
    <property type="entry name" value="Prot_kinase_dom"/>
</dbReference>
<feature type="compositionally biased region" description="Polar residues" evidence="6">
    <location>
        <begin position="513"/>
        <end position="529"/>
    </location>
</feature>
<feature type="domain" description="Protein kinase" evidence="7">
    <location>
        <begin position="207"/>
        <end position="583"/>
    </location>
</feature>
<evidence type="ECO:0000313" key="9">
    <source>
        <dbReference type="Proteomes" id="UP001211907"/>
    </source>
</evidence>
<reference evidence="8" key="1">
    <citation type="submission" date="2020-05" db="EMBL/GenBank/DDBJ databases">
        <title>Phylogenomic resolution of chytrid fungi.</title>
        <authorList>
            <person name="Stajich J.E."/>
            <person name="Amses K."/>
            <person name="Simmons R."/>
            <person name="Seto K."/>
            <person name="Myers J."/>
            <person name="Bonds A."/>
            <person name="Quandt C.A."/>
            <person name="Barry K."/>
            <person name="Liu P."/>
            <person name="Grigoriev I."/>
            <person name="Longcore J.E."/>
            <person name="James T.Y."/>
        </authorList>
    </citation>
    <scope>NUCLEOTIDE SEQUENCE</scope>
    <source>
        <strain evidence="8">JEL0513</strain>
    </source>
</reference>
<gene>
    <name evidence="8" type="ORF">HK100_003936</name>
</gene>
<keyword evidence="3" id="KW-0418">Kinase</keyword>